<protein>
    <submittedName>
        <fullName evidence="4">Helix-turn-helix transcriptional regulator</fullName>
    </submittedName>
</protein>
<evidence type="ECO:0000259" key="3">
    <source>
        <dbReference type="PROSITE" id="PS50943"/>
    </source>
</evidence>
<evidence type="ECO:0000256" key="2">
    <source>
        <dbReference type="SAM" id="Phobius"/>
    </source>
</evidence>
<dbReference type="CDD" id="cd00093">
    <property type="entry name" value="HTH_XRE"/>
    <property type="match status" value="1"/>
</dbReference>
<organism evidence="4 5">
    <name type="scientific">Tistrella arctica</name>
    <dbReference type="NCBI Taxonomy" id="3133430"/>
    <lineage>
        <taxon>Bacteria</taxon>
        <taxon>Pseudomonadati</taxon>
        <taxon>Pseudomonadota</taxon>
        <taxon>Alphaproteobacteria</taxon>
        <taxon>Geminicoccales</taxon>
        <taxon>Geminicoccaceae</taxon>
        <taxon>Tistrella</taxon>
    </lineage>
</organism>
<dbReference type="Proteomes" id="UP001413721">
    <property type="component" value="Unassembled WGS sequence"/>
</dbReference>
<keyword evidence="5" id="KW-1185">Reference proteome</keyword>
<dbReference type="Gene3D" id="1.10.260.40">
    <property type="entry name" value="lambda repressor-like DNA-binding domains"/>
    <property type="match status" value="1"/>
</dbReference>
<dbReference type="SUPFAM" id="SSF47413">
    <property type="entry name" value="lambda repressor-like DNA-binding domains"/>
    <property type="match status" value="1"/>
</dbReference>
<sequence length="186" mass="20811">MSRGALTAATLNIPATIVVWHYMMGIWSALIRHILILPQGDKIKNTATPNLIWEAKCALSRTTYIATLNRDDLEYGEHDVSTPLGDKIRDLRKAKGYTLDKLAELAESSKSYIWELENKNPPRPSADKVAKIAAVLGVTADYLIDTTEKVGVEDATDNAFFRKYRKMDAATKDKIRRMADLLGDDE</sequence>
<dbReference type="Pfam" id="PF01381">
    <property type="entry name" value="HTH_3"/>
    <property type="match status" value="1"/>
</dbReference>
<keyword evidence="1" id="KW-0238">DNA-binding</keyword>
<feature type="domain" description="HTH cro/C1-type" evidence="3">
    <location>
        <begin position="88"/>
        <end position="143"/>
    </location>
</feature>
<accession>A0ABU9YEF0</accession>
<dbReference type="InterPro" id="IPR001387">
    <property type="entry name" value="Cro/C1-type_HTH"/>
</dbReference>
<keyword evidence="2" id="KW-0812">Transmembrane</keyword>
<feature type="transmembrane region" description="Helical" evidence="2">
    <location>
        <begin position="12"/>
        <end position="35"/>
    </location>
</feature>
<name>A0ABU9YEF0_9PROT</name>
<keyword evidence="2" id="KW-1133">Transmembrane helix</keyword>
<gene>
    <name evidence="4" type="ORF">WG926_02540</name>
</gene>
<evidence type="ECO:0000256" key="1">
    <source>
        <dbReference type="ARBA" id="ARBA00023125"/>
    </source>
</evidence>
<dbReference type="PANTHER" id="PTHR46797">
    <property type="entry name" value="HTH-TYPE TRANSCRIPTIONAL REGULATOR"/>
    <property type="match status" value="1"/>
</dbReference>
<dbReference type="EMBL" id="JBBKTW010000001">
    <property type="protein sequence ID" value="MEN2987164.1"/>
    <property type="molecule type" value="Genomic_DNA"/>
</dbReference>
<dbReference type="PANTHER" id="PTHR46797:SF1">
    <property type="entry name" value="METHYLPHOSPHONATE SYNTHASE"/>
    <property type="match status" value="1"/>
</dbReference>
<dbReference type="InterPro" id="IPR050807">
    <property type="entry name" value="TransReg_Diox_bact_type"/>
</dbReference>
<dbReference type="InterPro" id="IPR010982">
    <property type="entry name" value="Lambda_DNA-bd_dom_sf"/>
</dbReference>
<reference evidence="4 5" key="1">
    <citation type="submission" date="2024-03" db="EMBL/GenBank/DDBJ databases">
        <title>High-quality draft genome sequencing of Tistrella sp. BH-R2-4.</title>
        <authorList>
            <person name="Dong C."/>
        </authorList>
    </citation>
    <scope>NUCLEOTIDE SEQUENCE [LARGE SCALE GENOMIC DNA]</scope>
    <source>
        <strain evidence="4 5">BH-R2-4</strain>
    </source>
</reference>
<keyword evidence="2" id="KW-0472">Membrane</keyword>
<dbReference type="PROSITE" id="PS50943">
    <property type="entry name" value="HTH_CROC1"/>
    <property type="match status" value="1"/>
</dbReference>
<evidence type="ECO:0000313" key="4">
    <source>
        <dbReference type="EMBL" id="MEN2987164.1"/>
    </source>
</evidence>
<comment type="caution">
    <text evidence="4">The sequence shown here is derived from an EMBL/GenBank/DDBJ whole genome shotgun (WGS) entry which is preliminary data.</text>
</comment>
<dbReference type="SMART" id="SM00530">
    <property type="entry name" value="HTH_XRE"/>
    <property type="match status" value="1"/>
</dbReference>
<evidence type="ECO:0000313" key="5">
    <source>
        <dbReference type="Proteomes" id="UP001413721"/>
    </source>
</evidence>
<proteinExistence type="predicted"/>